<dbReference type="GO" id="GO:0031461">
    <property type="term" value="C:cullin-RING ubiquitin ligase complex"/>
    <property type="evidence" value="ECO:0007669"/>
    <property type="project" value="UniProtKB-ARBA"/>
</dbReference>
<dbReference type="EMBL" id="JARO02025619">
    <property type="protein sequence ID" value="KPP56169.1"/>
    <property type="molecule type" value="Genomic_DNA"/>
</dbReference>
<name>A0A0N8JUS7_SCLFO</name>
<dbReference type="Gene3D" id="3.30.40.10">
    <property type="entry name" value="Zinc/RING finger domain, C3HC4 (zinc finger)"/>
    <property type="match status" value="1"/>
</dbReference>
<dbReference type="GO" id="GO:0004842">
    <property type="term" value="F:ubiquitin-protein transferase activity"/>
    <property type="evidence" value="ECO:0007669"/>
    <property type="project" value="UniProtKB-ARBA"/>
</dbReference>
<dbReference type="GO" id="GO:0051603">
    <property type="term" value="P:proteolysis involved in protein catabolic process"/>
    <property type="evidence" value="ECO:0007669"/>
    <property type="project" value="UniProtKB-ARBA"/>
</dbReference>
<sequence>MAAAMDVDSPSGANSGSSKKRFEVKKWNAVALWAWDIVVDNCAICRNHIMDLCECREQRSPPAFGPFFTSTSTYSSPFF</sequence>
<dbReference type="SUPFAM" id="SSF57850">
    <property type="entry name" value="RING/U-box"/>
    <property type="match status" value="1"/>
</dbReference>
<evidence type="ECO:0000256" key="1">
    <source>
        <dbReference type="ARBA" id="ARBA00022723"/>
    </source>
</evidence>
<evidence type="ECO:0000256" key="4">
    <source>
        <dbReference type="ARBA" id="ARBA00022833"/>
    </source>
</evidence>
<evidence type="ECO:0000256" key="2">
    <source>
        <dbReference type="ARBA" id="ARBA00022771"/>
    </source>
</evidence>
<dbReference type="InterPro" id="IPR051031">
    <property type="entry name" value="RING-box_E3_Ubiquitin_Ligase"/>
</dbReference>
<dbReference type="GO" id="GO:0008270">
    <property type="term" value="F:zinc ion binding"/>
    <property type="evidence" value="ECO:0007669"/>
    <property type="project" value="UniProtKB-KW"/>
</dbReference>
<proteinExistence type="predicted"/>
<dbReference type="PANTHER" id="PTHR11210">
    <property type="entry name" value="RING BOX"/>
    <property type="match status" value="1"/>
</dbReference>
<comment type="caution">
    <text evidence="6">The sequence shown here is derived from an EMBL/GenBank/DDBJ whole genome shotgun (WGS) entry which is preliminary data.</text>
</comment>
<accession>A0A0N8JUS7</accession>
<dbReference type="Proteomes" id="UP000034805">
    <property type="component" value="Unassembled WGS sequence"/>
</dbReference>
<gene>
    <name evidence="6" type="ORF">Z043_126262</name>
</gene>
<evidence type="ECO:0000313" key="7">
    <source>
        <dbReference type="Proteomes" id="UP000034805"/>
    </source>
</evidence>
<evidence type="ECO:0000313" key="6">
    <source>
        <dbReference type="EMBL" id="KPP56169.1"/>
    </source>
</evidence>
<keyword evidence="3" id="KW-0833">Ubl conjugation pathway</keyword>
<evidence type="ECO:0000256" key="3">
    <source>
        <dbReference type="ARBA" id="ARBA00022786"/>
    </source>
</evidence>
<reference evidence="6 7" key="1">
    <citation type="submission" date="2015-08" db="EMBL/GenBank/DDBJ databases">
        <title>The genome of the Asian arowana (Scleropages formosus).</title>
        <authorList>
            <person name="Tan M.H."/>
            <person name="Gan H.M."/>
            <person name="Croft L.J."/>
            <person name="Austin C.M."/>
        </authorList>
    </citation>
    <scope>NUCLEOTIDE SEQUENCE [LARGE SCALE GENOMIC DNA]</scope>
    <source>
        <strain evidence="6">Aro1</strain>
    </source>
</reference>
<dbReference type="AlphaFoldDB" id="A0A0N8JUS7"/>
<feature type="region of interest" description="Disordered" evidence="5">
    <location>
        <begin position="1"/>
        <end position="21"/>
    </location>
</feature>
<keyword evidence="2" id="KW-0863">Zinc-finger</keyword>
<keyword evidence="4" id="KW-0862">Zinc</keyword>
<protein>
    <submittedName>
        <fullName evidence="6">Uncharacterized protein</fullName>
    </submittedName>
</protein>
<evidence type="ECO:0000256" key="5">
    <source>
        <dbReference type="SAM" id="MobiDB-lite"/>
    </source>
</evidence>
<keyword evidence="1" id="KW-0479">Metal-binding</keyword>
<organism evidence="6 7">
    <name type="scientific">Scleropages formosus</name>
    <name type="common">Asian bonytongue</name>
    <name type="synonym">Osteoglossum formosum</name>
    <dbReference type="NCBI Taxonomy" id="113540"/>
    <lineage>
        <taxon>Eukaryota</taxon>
        <taxon>Metazoa</taxon>
        <taxon>Chordata</taxon>
        <taxon>Craniata</taxon>
        <taxon>Vertebrata</taxon>
        <taxon>Euteleostomi</taxon>
        <taxon>Actinopterygii</taxon>
        <taxon>Neopterygii</taxon>
        <taxon>Teleostei</taxon>
        <taxon>Osteoglossocephala</taxon>
        <taxon>Osteoglossomorpha</taxon>
        <taxon>Osteoglossiformes</taxon>
        <taxon>Osteoglossidae</taxon>
        <taxon>Scleropages</taxon>
    </lineage>
</organism>
<dbReference type="InterPro" id="IPR013083">
    <property type="entry name" value="Znf_RING/FYVE/PHD"/>
</dbReference>